<evidence type="ECO:0000256" key="1">
    <source>
        <dbReference type="SAM" id="MobiDB-lite"/>
    </source>
</evidence>
<dbReference type="PROSITE" id="PS00455">
    <property type="entry name" value="AMP_BINDING"/>
    <property type="match status" value="1"/>
</dbReference>
<name>A0A364L9G5_TALAM</name>
<dbReference type="PANTHER" id="PTHR37285:SF5">
    <property type="entry name" value="SPORE WALL MATURATION PROTEIN DIT1"/>
    <property type="match status" value="1"/>
</dbReference>
<evidence type="ECO:0000313" key="4">
    <source>
        <dbReference type="Proteomes" id="UP000249363"/>
    </source>
</evidence>
<feature type="compositionally biased region" description="Polar residues" evidence="1">
    <location>
        <begin position="408"/>
        <end position="424"/>
    </location>
</feature>
<reference evidence="3 4" key="1">
    <citation type="journal article" date="2017" name="Biotechnol. Biofuels">
        <title>Differential beta-glucosidase expression as a function of carbon source availability in Talaromyces amestolkiae: a genomic and proteomic approach.</title>
        <authorList>
            <person name="de Eugenio L.I."/>
            <person name="Mendez-Liter J.A."/>
            <person name="Nieto-Dominguez M."/>
            <person name="Alonso L."/>
            <person name="Gil-Munoz J."/>
            <person name="Barriuso J."/>
            <person name="Prieto A."/>
            <person name="Martinez M.J."/>
        </authorList>
    </citation>
    <scope>NUCLEOTIDE SEQUENCE [LARGE SCALE GENOMIC DNA]</scope>
    <source>
        <strain evidence="3 4">CIB</strain>
    </source>
</reference>
<protein>
    <recommendedName>
        <fullName evidence="2">AMP-dependent synthetase/ligase domain-containing protein</fullName>
    </recommendedName>
</protein>
<feature type="region of interest" description="Disordered" evidence="1">
    <location>
        <begin position="392"/>
        <end position="429"/>
    </location>
</feature>
<dbReference type="InterPro" id="IPR042099">
    <property type="entry name" value="ANL_N_sf"/>
</dbReference>
<dbReference type="RefSeq" id="XP_040736961.1">
    <property type="nucleotide sequence ID" value="XM_040881266.1"/>
</dbReference>
<dbReference type="AlphaFoldDB" id="A0A364L9G5"/>
<dbReference type="InterPro" id="IPR020845">
    <property type="entry name" value="AMP-binding_CS"/>
</dbReference>
<dbReference type="InterPro" id="IPR023213">
    <property type="entry name" value="CAT-like_dom_sf"/>
</dbReference>
<dbReference type="Pfam" id="PF23562">
    <property type="entry name" value="AMP-binding_C_3"/>
    <property type="match status" value="1"/>
</dbReference>
<dbReference type="Pfam" id="PF00501">
    <property type="entry name" value="AMP-binding"/>
    <property type="match status" value="1"/>
</dbReference>
<evidence type="ECO:0000313" key="3">
    <source>
        <dbReference type="EMBL" id="RAO72447.1"/>
    </source>
</evidence>
<dbReference type="InterPro" id="IPR007817">
    <property type="entry name" value="Isocyanide_synthase_DIT1"/>
</dbReference>
<accession>A0A364L9G5</accession>
<evidence type="ECO:0000259" key="2">
    <source>
        <dbReference type="Pfam" id="PF00501"/>
    </source>
</evidence>
<keyword evidence="4" id="KW-1185">Reference proteome</keyword>
<gene>
    <name evidence="3" type="ORF">BHQ10_008459</name>
</gene>
<dbReference type="Pfam" id="PF05141">
    <property type="entry name" value="DIT1_PvcA"/>
    <property type="match status" value="1"/>
</dbReference>
<comment type="caution">
    <text evidence="3">The sequence shown here is derived from an EMBL/GenBank/DDBJ whole genome shotgun (WGS) entry which is preliminary data.</text>
</comment>
<feature type="compositionally biased region" description="Low complexity" evidence="1">
    <location>
        <begin position="392"/>
        <end position="407"/>
    </location>
</feature>
<feature type="domain" description="AMP-dependent synthetase/ligase" evidence="2">
    <location>
        <begin position="466"/>
        <end position="794"/>
    </location>
</feature>
<dbReference type="EMBL" id="MIKG01000019">
    <property type="protein sequence ID" value="RAO72447.1"/>
    <property type="molecule type" value="Genomic_DNA"/>
</dbReference>
<dbReference type="SUPFAM" id="SSF56801">
    <property type="entry name" value="Acetyl-CoA synthetase-like"/>
    <property type="match status" value="1"/>
</dbReference>
<proteinExistence type="predicted"/>
<dbReference type="OrthoDB" id="429813at2759"/>
<dbReference type="Proteomes" id="UP000249363">
    <property type="component" value="Unassembled WGS sequence"/>
</dbReference>
<organism evidence="3 4">
    <name type="scientific">Talaromyces amestolkiae</name>
    <dbReference type="NCBI Taxonomy" id="1196081"/>
    <lineage>
        <taxon>Eukaryota</taxon>
        <taxon>Fungi</taxon>
        <taxon>Dikarya</taxon>
        <taxon>Ascomycota</taxon>
        <taxon>Pezizomycotina</taxon>
        <taxon>Eurotiomycetes</taxon>
        <taxon>Eurotiomycetidae</taxon>
        <taxon>Eurotiales</taxon>
        <taxon>Trichocomaceae</taxon>
        <taxon>Talaromyces</taxon>
        <taxon>Talaromyces sect. Talaromyces</taxon>
    </lineage>
</organism>
<dbReference type="InterPro" id="IPR000873">
    <property type="entry name" value="AMP-dep_synth/lig_dom"/>
</dbReference>
<sequence>MGSQEAHSCPTYTSIRPDASHSVATFASSTDDVKRISCLILDIFLKYTLGKFKYTKDRPESSEHSFLDAISRYVSAGVSVQACLPAFPFKSANKIYKVLGSLPDKAEELALERLNGLCTRIQEIYEPGAEIVIISDGITYNDLLCISDRETWAYGEALRNMVVEKGFTNLHFARLRDLLDYPVPEKMSEIIYVANCTTFRRLLMNRFGNEDIDIEHEIATNPDTKLTYLGYKRFLESDLQYIFPRGENRSAHSYKKDCKYLAKQMLVRGYAFAQAVKNAFPHHIRLSIHESISGNKLSISLLNTKTGFTTPWHCAVAQLADGSWVSAPMGEFSQDGRLELVHVNGKPSHYRERQIHGNVDPINETNSTYMQSATYINMEQYVKVALQGAKSRTSSSSEVSGSSLEKSMLNTPGTQSSRESTPPDSESRIIPHDIDRVTGMSSVHTSAQAPSPYGERLLPQIMDNLAATEPDRIVFSLASLVHGFIELKHISARNFAQAVDKVAWWLRVQVGVPDTIQPVAYIGPHDLRHVLLTYACVKAGYAALFLSPKNNTKEALAVLESTACNIWVNAVDAAPTTLVKEVLQNRQMNFIQLPLLDELLDAECIEPFPYTKSFEEAINDPFCFLHTSGSTGLPKPIPWSHGLIGTMDAVRLLPPVEGTADFVPWTFDWKKGDKIYSSFPMSHGAGVIMDILMPALFDLQCVLGPVEVLPNLNLVERLAVDVKIDIWSMVPSLVDELGEASSILAQLAPSKFICASGGPVSPVSAGKVNQVVRVLNLTGTTEGLFIGNLVPQREDWFWFCFHPYSGFEFKKLEEDTYEHWIHRNDHWRLFQGIFHTFPDKDSINLKDLYMKHPSKPNLWAFKGRSDDLVVLSNGYKISPLETEAFISTHPAINGCLIFGTGKPQAGLLVELIEPSVKTAELMDDIWQIVVKANAMSRHKNQLLRDFVTFALPDKPFLRTDKRTVKRAATLALYADYIERFYDSRKDESVEAYTLDTSTVNSMENSIRAILSTSFPAAHTASREENLFALGLDSLAVFAAVKAIRAASGLGDKIAPRHVPSRLEKMKEEVLVDPHAKGEIQSISDIVQAFLWRAAIRVRYRVAKNIRKQTFEPDELSILELPTDGRPYFSSSLPSTYMGSLLILNRSVMPVEVLCADDTSIGRVAYELRQSAARITPSVVHDAFSILQSLPDHSRFSTANMGIEHMHAMISNMMLFPSNELERGNGRFRFLVIFPIREDGCIEFCFGMHPEELEAFLADEESTKYAELVDYS</sequence>
<dbReference type="GeneID" id="63797673"/>
<dbReference type="Gene3D" id="3.30.559.10">
    <property type="entry name" value="Chloramphenicol acetyltransferase-like domain"/>
    <property type="match status" value="1"/>
</dbReference>
<dbReference type="PANTHER" id="PTHR37285">
    <property type="entry name" value="SPORE WALL MATURATION PROTEIN DIT1"/>
    <property type="match status" value="1"/>
</dbReference>
<dbReference type="Gene3D" id="3.40.50.12780">
    <property type="entry name" value="N-terminal domain of ligase-like"/>
    <property type="match status" value="1"/>
</dbReference>